<reference evidence="2 3" key="1">
    <citation type="submission" date="2024-04" db="EMBL/GenBank/DDBJ databases">
        <title>Draft genome sequence of Sessilibacter corallicola NBRC 116591.</title>
        <authorList>
            <person name="Miyakawa T."/>
            <person name="Kusuya Y."/>
            <person name="Miura T."/>
        </authorList>
    </citation>
    <scope>NUCLEOTIDE SEQUENCE [LARGE SCALE GENOMIC DNA]</scope>
    <source>
        <strain evidence="2 3">KU-00831-HH</strain>
    </source>
</reference>
<sequence>MQKKSTVYDAHFHIIDNQFPLVANHGYTPEPYTVEQYLERMSNYDLMGGTLVSGSFQPDYAFMEHTLKKLGDGFVGVIQADQQMSDEQIVSLAQAGVRGIRFNIKRTGAGVLEYLPTLAHRVFDIANWHTELYIDSKDLPELTTVIADLPCAVIDHLGLSEAGFKYITHLIEQGVYVKATGFGRLDFSAKAAIINLYSINPKSLIFGTDLPSTRAPTAYCDQDCALIVDALGEAHANDVLYANALELYRIDHLQKHQGVKQKMRFFS</sequence>
<dbReference type="InterPro" id="IPR006680">
    <property type="entry name" value="Amidohydro-rel"/>
</dbReference>
<comment type="caution">
    <text evidence="2">The sequence shown here is derived from an EMBL/GenBank/DDBJ whole genome shotgun (WGS) entry which is preliminary data.</text>
</comment>
<dbReference type="PANTHER" id="PTHR35563">
    <property type="entry name" value="BARREL METAL-DEPENDENT HYDROLASE, PUTATIVE (AFU_ORTHOLOGUE AFUA_1G16240)-RELATED"/>
    <property type="match status" value="1"/>
</dbReference>
<keyword evidence="3" id="KW-1185">Reference proteome</keyword>
<evidence type="ECO:0000259" key="1">
    <source>
        <dbReference type="Pfam" id="PF04909"/>
    </source>
</evidence>
<dbReference type="EMBL" id="BAABWN010000001">
    <property type="protein sequence ID" value="GAA6166560.1"/>
    <property type="molecule type" value="Genomic_DNA"/>
</dbReference>
<dbReference type="Pfam" id="PF04909">
    <property type="entry name" value="Amidohydro_2"/>
    <property type="match status" value="1"/>
</dbReference>
<dbReference type="SUPFAM" id="SSF51556">
    <property type="entry name" value="Metallo-dependent hydrolases"/>
    <property type="match status" value="1"/>
</dbReference>
<dbReference type="Gene3D" id="3.20.20.140">
    <property type="entry name" value="Metal-dependent hydrolases"/>
    <property type="match status" value="1"/>
</dbReference>
<feature type="domain" description="Amidohydrolase-related" evidence="1">
    <location>
        <begin position="8"/>
        <end position="250"/>
    </location>
</feature>
<accession>A0ABQ0A4S4</accession>
<organism evidence="2 3">
    <name type="scientific">Sessilibacter corallicola</name>
    <dbReference type="NCBI Taxonomy" id="2904075"/>
    <lineage>
        <taxon>Bacteria</taxon>
        <taxon>Pseudomonadati</taxon>
        <taxon>Pseudomonadota</taxon>
        <taxon>Gammaproteobacteria</taxon>
        <taxon>Cellvibrionales</taxon>
        <taxon>Cellvibrionaceae</taxon>
        <taxon>Sessilibacter</taxon>
    </lineage>
</organism>
<dbReference type="PANTHER" id="PTHR35563:SF2">
    <property type="entry name" value="BARREL METAL-DEPENDENT HYDROLASE, PUTATIVE (AFU_ORTHOLOGUE AFUA_1G16240)-RELATED"/>
    <property type="match status" value="1"/>
</dbReference>
<evidence type="ECO:0000313" key="2">
    <source>
        <dbReference type="EMBL" id="GAA6166560.1"/>
    </source>
</evidence>
<proteinExistence type="predicted"/>
<dbReference type="InterPro" id="IPR052358">
    <property type="entry name" value="Aro_Compnd_Degr_Hydrolases"/>
</dbReference>
<gene>
    <name evidence="2" type="ORF">NBRC116591_03700</name>
</gene>
<dbReference type="Proteomes" id="UP001465153">
    <property type="component" value="Unassembled WGS sequence"/>
</dbReference>
<evidence type="ECO:0000313" key="3">
    <source>
        <dbReference type="Proteomes" id="UP001465153"/>
    </source>
</evidence>
<dbReference type="InterPro" id="IPR032466">
    <property type="entry name" value="Metal_Hydrolase"/>
</dbReference>
<dbReference type="RefSeq" id="WP_353301462.1">
    <property type="nucleotide sequence ID" value="NZ_BAABWN010000001.1"/>
</dbReference>
<name>A0ABQ0A4S4_9GAMM</name>
<protein>
    <submittedName>
        <fullName evidence="2">Amidohydrolase family protein</fullName>
    </submittedName>
</protein>